<dbReference type="OrthoDB" id="9770528at2"/>
<proteinExistence type="predicted"/>
<dbReference type="GO" id="GO:0005976">
    <property type="term" value="P:polysaccharide metabolic process"/>
    <property type="evidence" value="ECO:0007669"/>
    <property type="project" value="TreeGrafter"/>
</dbReference>
<feature type="active site" description="Charge relay system" evidence="1">
    <location>
        <position position="269"/>
    </location>
</feature>
<organism evidence="4 6">
    <name type="scientific">Trichococcus ilyis</name>
    <dbReference type="NCBI Taxonomy" id="640938"/>
    <lineage>
        <taxon>Bacteria</taxon>
        <taxon>Bacillati</taxon>
        <taxon>Bacillota</taxon>
        <taxon>Bacilli</taxon>
        <taxon>Lactobacillales</taxon>
        <taxon>Carnobacteriaceae</taxon>
        <taxon>Trichococcus</taxon>
    </lineage>
</organism>
<dbReference type="InterPro" id="IPR029058">
    <property type="entry name" value="AB_hydrolase_fold"/>
</dbReference>
<dbReference type="RefSeq" id="WP_068621541.1">
    <property type="nucleotide sequence ID" value="NZ_FJNB01000003.1"/>
</dbReference>
<reference evidence="5 7" key="2">
    <citation type="submission" date="2016-10" db="EMBL/GenBank/DDBJ databases">
        <authorList>
            <person name="Varghese N."/>
            <person name="Submissions S."/>
        </authorList>
    </citation>
    <scope>NUCLEOTIDE SEQUENCE [LARGE SCALE GENOMIC DNA]</scope>
    <source>
        <strain evidence="5 7">DSM 22150</strain>
    </source>
</reference>
<keyword evidence="7" id="KW-1185">Reference proteome</keyword>
<dbReference type="GO" id="GO:0052689">
    <property type="term" value="F:carboxylic ester hydrolase activity"/>
    <property type="evidence" value="ECO:0007669"/>
    <property type="project" value="TreeGrafter"/>
</dbReference>
<dbReference type="Gene3D" id="3.40.50.1820">
    <property type="entry name" value="alpha/beta hydrolase"/>
    <property type="match status" value="1"/>
</dbReference>
<dbReference type="EMBL" id="FNYT01000002">
    <property type="protein sequence ID" value="SEI67348.1"/>
    <property type="molecule type" value="Genomic_DNA"/>
</dbReference>
<dbReference type="STRING" id="640938.TR210_664"/>
<evidence type="ECO:0000256" key="2">
    <source>
        <dbReference type="PIRSR" id="PIRSR639069-2"/>
    </source>
</evidence>
<name>A0A143YF72_9LACT</name>
<evidence type="ECO:0000313" key="5">
    <source>
        <dbReference type="EMBL" id="SEI67348.1"/>
    </source>
</evidence>
<evidence type="ECO:0000313" key="4">
    <source>
        <dbReference type="EMBL" id="CZQ88037.1"/>
    </source>
</evidence>
<dbReference type="SUPFAM" id="SSF53474">
    <property type="entry name" value="alpha/beta-Hydrolases"/>
    <property type="match status" value="1"/>
</dbReference>
<reference evidence="4 6" key="1">
    <citation type="submission" date="2016-02" db="EMBL/GenBank/DDBJ databases">
        <authorList>
            <person name="Wen L."/>
            <person name="He K."/>
            <person name="Yang H."/>
        </authorList>
    </citation>
    <scope>NUCLEOTIDE SEQUENCE [LARGE SCALE GENOMIC DNA]</scope>
    <source>
        <strain evidence="4">Trichococcus_R210</strain>
    </source>
</reference>
<dbReference type="InterPro" id="IPR008391">
    <property type="entry name" value="AXE1_dom"/>
</dbReference>
<dbReference type="Proteomes" id="UP000199280">
    <property type="component" value="Unassembled WGS sequence"/>
</dbReference>
<dbReference type="EMBL" id="FJNB01000003">
    <property type="protein sequence ID" value="CZQ88037.1"/>
    <property type="molecule type" value="Genomic_DNA"/>
</dbReference>
<feature type="active site" description="Charge relay system" evidence="1">
    <location>
        <position position="298"/>
    </location>
</feature>
<gene>
    <name evidence="5" type="ORF">SAMN05216375_102140</name>
    <name evidence="4" type="ORF">TR210_664</name>
</gene>
<dbReference type="PANTHER" id="PTHR40111:SF1">
    <property type="entry name" value="CEPHALOSPORIN-C DEACETYLASE"/>
    <property type="match status" value="1"/>
</dbReference>
<dbReference type="Pfam" id="PF05448">
    <property type="entry name" value="AXE1"/>
    <property type="match status" value="1"/>
</dbReference>
<evidence type="ECO:0000256" key="1">
    <source>
        <dbReference type="PIRSR" id="PIRSR639069-1"/>
    </source>
</evidence>
<dbReference type="Proteomes" id="UP000076878">
    <property type="component" value="Unassembled WGS sequence"/>
</dbReference>
<keyword evidence="4" id="KW-0378">Hydrolase</keyword>
<evidence type="ECO:0000259" key="3">
    <source>
        <dbReference type="Pfam" id="PF05448"/>
    </source>
</evidence>
<protein>
    <submittedName>
        <fullName evidence="4">Alpha/beta hydrolase fold</fullName>
    </submittedName>
    <submittedName>
        <fullName evidence="5">Cephalosporin-C deacetylase</fullName>
    </submittedName>
</protein>
<dbReference type="PANTHER" id="PTHR40111">
    <property type="entry name" value="CEPHALOSPORIN-C DEACETYLASE"/>
    <property type="match status" value="1"/>
</dbReference>
<feature type="domain" description="Acetyl xylan esterase" evidence="3">
    <location>
        <begin position="7"/>
        <end position="305"/>
    </location>
</feature>
<evidence type="ECO:0000313" key="7">
    <source>
        <dbReference type="Proteomes" id="UP000199280"/>
    </source>
</evidence>
<sequence length="314" mass="35456">MKHFDWKNYSGSGIRPQDFDAFWEDGLQEMEGLPLAYKLEIESIPSQVAVFYHLTFIGVGGAEVHCQLVTPKFTAGKKLKGMLQFHGYHGDSGDFQDKVGWVAEGFVVLAMDARGQGGLSEDCTKTKGGVMKGLIMRGLEEGKENLYYRQVFLDTAHAARILKSLDFVDETKIYAQGASQGGGLTIACAGLVPDLYRIYVTYPFLSDYRKAYALGAQTSAFEEIPYWFQFRDPLHKREKEVFDTLEYIDIQHFAPRIQAEVCWVVGLQDAVVPPITQMATYNKINAKKQLIELPEYGHEYLPKVSDELRGYFVD</sequence>
<accession>A0A143YF72</accession>
<feature type="active site" description="Nucleophile" evidence="1">
    <location>
        <position position="179"/>
    </location>
</feature>
<dbReference type="AlphaFoldDB" id="A0A143YF72"/>
<feature type="binding site" evidence="2">
    <location>
        <position position="88"/>
    </location>
    <ligand>
        <name>substrate</name>
    </ligand>
</feature>
<dbReference type="InterPro" id="IPR039069">
    <property type="entry name" value="CE7"/>
</dbReference>
<evidence type="ECO:0000313" key="6">
    <source>
        <dbReference type="Proteomes" id="UP000076878"/>
    </source>
</evidence>